<gene>
    <name evidence="1" type="ORF">Enr17x_55750</name>
</gene>
<dbReference type="KEGG" id="gfm:Enr17x_55750"/>
<accession>A0A518IK84</accession>
<sequence length="143" mass="17081">MSENKRKTRTYLSKEDRERVVQLVKKMLGMGKYSSDIKRAVAEEFQLSRRSVDRYLKRAREEMVYRMQVEPDVHRAESYYFYRSVINNPNTHPREQLRARERMDKLLGLEIPVVVQADSDLSPAKLKAMSDEEFDALYEKRMK</sequence>
<dbReference type="EMBL" id="CP037452">
    <property type="protein sequence ID" value="QDV53500.1"/>
    <property type="molecule type" value="Genomic_DNA"/>
</dbReference>
<dbReference type="Proteomes" id="UP000318313">
    <property type="component" value="Chromosome"/>
</dbReference>
<evidence type="ECO:0000313" key="2">
    <source>
        <dbReference type="Proteomes" id="UP000318313"/>
    </source>
</evidence>
<protein>
    <submittedName>
        <fullName evidence="1">Uncharacterized protein</fullName>
    </submittedName>
</protein>
<keyword evidence="2" id="KW-1185">Reference proteome</keyword>
<reference evidence="1 2" key="1">
    <citation type="submission" date="2019-03" db="EMBL/GenBank/DDBJ databases">
        <title>Deep-cultivation of Planctomycetes and their phenomic and genomic characterization uncovers novel biology.</title>
        <authorList>
            <person name="Wiegand S."/>
            <person name="Jogler M."/>
            <person name="Boedeker C."/>
            <person name="Pinto D."/>
            <person name="Vollmers J."/>
            <person name="Rivas-Marin E."/>
            <person name="Kohn T."/>
            <person name="Peeters S.H."/>
            <person name="Heuer A."/>
            <person name="Rast P."/>
            <person name="Oberbeckmann S."/>
            <person name="Bunk B."/>
            <person name="Jeske O."/>
            <person name="Meyerdierks A."/>
            <person name="Storesund J.E."/>
            <person name="Kallscheuer N."/>
            <person name="Luecker S."/>
            <person name="Lage O.M."/>
            <person name="Pohl T."/>
            <person name="Merkel B.J."/>
            <person name="Hornburger P."/>
            <person name="Mueller R.-W."/>
            <person name="Bruemmer F."/>
            <person name="Labrenz M."/>
            <person name="Spormann A.M."/>
            <person name="Op den Camp H."/>
            <person name="Overmann J."/>
            <person name="Amann R."/>
            <person name="Jetten M.S.M."/>
            <person name="Mascher T."/>
            <person name="Medema M.H."/>
            <person name="Devos D.P."/>
            <person name="Kaster A.-K."/>
            <person name="Ovreas L."/>
            <person name="Rohde M."/>
            <person name="Galperin M.Y."/>
            <person name="Jogler C."/>
        </authorList>
    </citation>
    <scope>NUCLEOTIDE SEQUENCE [LARGE SCALE GENOMIC DNA]</scope>
    <source>
        <strain evidence="1 2">Enr17</strain>
    </source>
</reference>
<evidence type="ECO:0000313" key="1">
    <source>
        <dbReference type="EMBL" id="QDV53500.1"/>
    </source>
</evidence>
<dbReference type="AlphaFoldDB" id="A0A518IK84"/>
<dbReference type="RefSeq" id="WP_145313081.1">
    <property type="nucleotide sequence ID" value="NZ_CP037452.1"/>
</dbReference>
<organism evidence="1 2">
    <name type="scientific">Gimesia fumaroli</name>
    <dbReference type="NCBI Taxonomy" id="2527976"/>
    <lineage>
        <taxon>Bacteria</taxon>
        <taxon>Pseudomonadati</taxon>
        <taxon>Planctomycetota</taxon>
        <taxon>Planctomycetia</taxon>
        <taxon>Planctomycetales</taxon>
        <taxon>Planctomycetaceae</taxon>
        <taxon>Gimesia</taxon>
    </lineage>
</organism>
<proteinExistence type="predicted"/>
<dbReference type="OrthoDB" id="269446at2"/>
<name>A0A518IK84_9PLAN</name>